<dbReference type="CDD" id="cd23509">
    <property type="entry name" value="Gnk2-like"/>
    <property type="match status" value="2"/>
</dbReference>
<keyword evidence="9 14" id="KW-0067">ATP-binding</keyword>
<dbReference type="GO" id="GO:0004674">
    <property type="term" value="F:protein serine/threonine kinase activity"/>
    <property type="evidence" value="ECO:0007669"/>
    <property type="project" value="UniProtKB-KW"/>
</dbReference>
<evidence type="ECO:0000256" key="7">
    <source>
        <dbReference type="ARBA" id="ARBA00022741"/>
    </source>
</evidence>
<dbReference type="SMART" id="SM00220">
    <property type="entry name" value="S_TKc"/>
    <property type="match status" value="1"/>
</dbReference>
<evidence type="ECO:0000256" key="5">
    <source>
        <dbReference type="ARBA" id="ARBA00022729"/>
    </source>
</evidence>
<dbReference type="Pfam" id="PF01657">
    <property type="entry name" value="Stress-antifung"/>
    <property type="match status" value="2"/>
</dbReference>
<keyword evidence="4" id="KW-0812">Transmembrane</keyword>
<keyword evidence="13" id="KW-0325">Glycoprotein</keyword>
<evidence type="ECO:0000256" key="3">
    <source>
        <dbReference type="ARBA" id="ARBA00022679"/>
    </source>
</evidence>
<keyword evidence="20" id="KW-1185">Reference proteome</keyword>
<sequence>MISWKWLAFIFLNLTNLFASVESLNYNCQDNGNYTSNSTYRANLNTLLSSVSSNIDSNGFYNTSTGDIPNRVYSIALCRGDVQLDKCRSCINNATRTILQLCPYQKKAILWERSDMCMIRYSNEYIFGTLETFPRFGGWNVNNVTSKEEFNKDLKTLLDSLRDQAAYGGSLKKFAAAIGTGPDILTIYGLVQCTPDLTSEDYNEISTVETLHYDFGTIRAATDNFSDANKLGQGGFGIVYKGKLPNGQKIAVKRLSMNSGQGDVEFKNEVVLVARLQHRNLVRLLGFSLQGSERLLIYEFVNNGSLDHFLFDPIKRPCLDWDRRYKIIGGVARGILYLHEDSRLKIIHRDLKAGNVLLDEEMNAKISDFGMARLFVQDQTQGNTSRVVGT</sequence>
<keyword evidence="3" id="KW-0808">Transferase</keyword>
<dbReference type="Gene3D" id="3.30.430.20">
    <property type="entry name" value="Gnk2 domain, C-X8-C-X2-C motif"/>
    <property type="match status" value="2"/>
</dbReference>
<feature type="signal peptide" evidence="16">
    <location>
        <begin position="1"/>
        <end position="23"/>
    </location>
</feature>
<keyword evidence="2 15" id="KW-0723">Serine/threonine-protein kinase</keyword>
<gene>
    <name evidence="19" type="ORF">Fot_11105</name>
</gene>
<keyword evidence="7 14" id="KW-0547">Nucleotide-binding</keyword>
<dbReference type="InterPro" id="IPR002902">
    <property type="entry name" value="GNK2"/>
</dbReference>
<feature type="domain" description="Gnk2-homologous" evidence="18">
    <location>
        <begin position="132"/>
        <end position="245"/>
    </location>
</feature>
<evidence type="ECO:0000256" key="15">
    <source>
        <dbReference type="RuleBase" id="RU000304"/>
    </source>
</evidence>
<dbReference type="InterPro" id="IPR038408">
    <property type="entry name" value="GNK2_sf"/>
</dbReference>
<dbReference type="InterPro" id="IPR017441">
    <property type="entry name" value="Protein_kinase_ATP_BS"/>
</dbReference>
<dbReference type="InterPro" id="IPR001245">
    <property type="entry name" value="Ser-Thr/Tyr_kinase_cat_dom"/>
</dbReference>
<dbReference type="PANTHER" id="PTHR27002">
    <property type="entry name" value="RECEPTOR-LIKE SERINE/THREONINE-PROTEIN KINASE SD1-8"/>
    <property type="match status" value="1"/>
</dbReference>
<evidence type="ECO:0000259" key="17">
    <source>
        <dbReference type="PROSITE" id="PS50011"/>
    </source>
</evidence>
<evidence type="ECO:0000256" key="8">
    <source>
        <dbReference type="ARBA" id="ARBA00022777"/>
    </source>
</evidence>
<evidence type="ECO:0000313" key="20">
    <source>
        <dbReference type="Proteomes" id="UP001604277"/>
    </source>
</evidence>
<dbReference type="Gene3D" id="3.30.200.20">
    <property type="entry name" value="Phosphorylase Kinase, domain 1"/>
    <property type="match status" value="1"/>
</dbReference>
<evidence type="ECO:0000256" key="13">
    <source>
        <dbReference type="ARBA" id="ARBA00023180"/>
    </source>
</evidence>
<dbReference type="PROSITE" id="PS51473">
    <property type="entry name" value="GNK2"/>
    <property type="match status" value="2"/>
</dbReference>
<keyword evidence="11" id="KW-0472">Membrane</keyword>
<dbReference type="InterPro" id="IPR011009">
    <property type="entry name" value="Kinase-like_dom_sf"/>
</dbReference>
<dbReference type="GO" id="GO:0005524">
    <property type="term" value="F:ATP binding"/>
    <property type="evidence" value="ECO:0007669"/>
    <property type="project" value="UniProtKB-UniRule"/>
</dbReference>
<evidence type="ECO:0000256" key="10">
    <source>
        <dbReference type="ARBA" id="ARBA00022989"/>
    </source>
</evidence>
<dbReference type="Gene3D" id="1.10.510.10">
    <property type="entry name" value="Transferase(Phosphotransferase) domain 1"/>
    <property type="match status" value="1"/>
</dbReference>
<keyword evidence="10" id="KW-1133">Transmembrane helix</keyword>
<dbReference type="SUPFAM" id="SSF56112">
    <property type="entry name" value="Protein kinase-like (PK-like)"/>
    <property type="match status" value="1"/>
</dbReference>
<keyword evidence="12" id="KW-0675">Receptor</keyword>
<evidence type="ECO:0000256" key="9">
    <source>
        <dbReference type="ARBA" id="ARBA00022840"/>
    </source>
</evidence>
<feature type="domain" description="Gnk2-homologous" evidence="18">
    <location>
        <begin position="22"/>
        <end position="126"/>
    </location>
</feature>
<dbReference type="PANTHER" id="PTHR27002:SF1104">
    <property type="entry name" value="CYSTEINE-RICH RECEPTOR-LIKE PROTEIN KINASE 27-RELATED"/>
    <property type="match status" value="1"/>
</dbReference>
<reference evidence="20" key="1">
    <citation type="submission" date="2024-07" db="EMBL/GenBank/DDBJ databases">
        <title>Two chromosome-level genome assemblies of Korean endemic species Abeliophyllum distichum and Forsythia ovata (Oleaceae).</title>
        <authorList>
            <person name="Jang H."/>
        </authorList>
    </citation>
    <scope>NUCLEOTIDE SEQUENCE [LARGE SCALE GENOMIC DNA]</scope>
</reference>
<keyword evidence="6" id="KW-0677">Repeat</keyword>
<dbReference type="InterPro" id="IPR008271">
    <property type="entry name" value="Ser/Thr_kinase_AS"/>
</dbReference>
<dbReference type="Proteomes" id="UP001604277">
    <property type="component" value="Unassembled WGS sequence"/>
</dbReference>
<comment type="subcellular location">
    <subcellularLocation>
        <location evidence="1">Membrane</location>
        <topology evidence="1">Single-pass membrane protein</topology>
    </subcellularLocation>
</comment>
<evidence type="ECO:0000256" key="1">
    <source>
        <dbReference type="ARBA" id="ARBA00004167"/>
    </source>
</evidence>
<comment type="similarity">
    <text evidence="15">Belongs to the protein kinase superfamily.</text>
</comment>
<protein>
    <submittedName>
        <fullName evidence="19">Cysteine-rich receptor-like protein kinase 10</fullName>
    </submittedName>
</protein>
<evidence type="ECO:0000256" key="11">
    <source>
        <dbReference type="ARBA" id="ARBA00023136"/>
    </source>
</evidence>
<evidence type="ECO:0000256" key="4">
    <source>
        <dbReference type="ARBA" id="ARBA00022692"/>
    </source>
</evidence>
<evidence type="ECO:0000313" key="19">
    <source>
        <dbReference type="EMBL" id="KAL2549575.1"/>
    </source>
</evidence>
<evidence type="ECO:0000256" key="16">
    <source>
        <dbReference type="SAM" id="SignalP"/>
    </source>
</evidence>
<proteinExistence type="inferred from homology"/>
<dbReference type="FunFam" id="3.30.200.20:FF:000142">
    <property type="entry name" value="Cysteine-rich receptor-like protein kinase 10"/>
    <property type="match status" value="1"/>
</dbReference>
<evidence type="ECO:0000256" key="6">
    <source>
        <dbReference type="ARBA" id="ARBA00022737"/>
    </source>
</evidence>
<dbReference type="GO" id="GO:0016020">
    <property type="term" value="C:membrane"/>
    <property type="evidence" value="ECO:0007669"/>
    <property type="project" value="UniProtKB-SubCell"/>
</dbReference>
<dbReference type="FunFam" id="1.10.510.10:FF:001019">
    <property type="entry name" value="G-type lectin S-receptor-like serine/threonine-protein kinase B120"/>
    <property type="match status" value="1"/>
</dbReference>
<keyword evidence="5 16" id="KW-0732">Signal</keyword>
<dbReference type="AlphaFoldDB" id="A0ABD1WMH5"/>
<comment type="caution">
    <text evidence="19">The sequence shown here is derived from an EMBL/GenBank/DDBJ whole genome shotgun (WGS) entry which is preliminary data.</text>
</comment>
<dbReference type="InterPro" id="IPR000719">
    <property type="entry name" value="Prot_kinase_dom"/>
</dbReference>
<dbReference type="PROSITE" id="PS50011">
    <property type="entry name" value="PROTEIN_KINASE_DOM"/>
    <property type="match status" value="1"/>
</dbReference>
<dbReference type="PROSITE" id="PS00108">
    <property type="entry name" value="PROTEIN_KINASE_ST"/>
    <property type="match status" value="1"/>
</dbReference>
<dbReference type="EMBL" id="JBFOLJ010000003">
    <property type="protein sequence ID" value="KAL2549575.1"/>
    <property type="molecule type" value="Genomic_DNA"/>
</dbReference>
<feature type="binding site" evidence="14">
    <location>
        <position position="253"/>
    </location>
    <ligand>
        <name>ATP</name>
        <dbReference type="ChEBI" id="CHEBI:30616"/>
    </ligand>
</feature>
<feature type="chain" id="PRO_5044843206" evidence="16">
    <location>
        <begin position="24"/>
        <end position="390"/>
    </location>
</feature>
<dbReference type="Pfam" id="PF07714">
    <property type="entry name" value="PK_Tyr_Ser-Thr"/>
    <property type="match status" value="1"/>
</dbReference>
<accession>A0ABD1WMH5</accession>
<keyword evidence="8" id="KW-0418">Kinase</keyword>
<evidence type="ECO:0000259" key="18">
    <source>
        <dbReference type="PROSITE" id="PS51473"/>
    </source>
</evidence>
<name>A0ABD1WMH5_9LAMI</name>
<feature type="domain" description="Protein kinase" evidence="17">
    <location>
        <begin position="225"/>
        <end position="390"/>
    </location>
</feature>
<organism evidence="19 20">
    <name type="scientific">Forsythia ovata</name>
    <dbReference type="NCBI Taxonomy" id="205694"/>
    <lineage>
        <taxon>Eukaryota</taxon>
        <taxon>Viridiplantae</taxon>
        <taxon>Streptophyta</taxon>
        <taxon>Embryophyta</taxon>
        <taxon>Tracheophyta</taxon>
        <taxon>Spermatophyta</taxon>
        <taxon>Magnoliopsida</taxon>
        <taxon>eudicotyledons</taxon>
        <taxon>Gunneridae</taxon>
        <taxon>Pentapetalae</taxon>
        <taxon>asterids</taxon>
        <taxon>lamiids</taxon>
        <taxon>Lamiales</taxon>
        <taxon>Oleaceae</taxon>
        <taxon>Forsythieae</taxon>
        <taxon>Forsythia</taxon>
    </lineage>
</organism>
<dbReference type="FunFam" id="3.30.430.20:FF:000003">
    <property type="entry name" value="Cysteine-rich RLK (RECEPTOR-like protein kinase) 10"/>
    <property type="match status" value="1"/>
</dbReference>
<evidence type="ECO:0000256" key="14">
    <source>
        <dbReference type="PROSITE-ProRule" id="PRU10141"/>
    </source>
</evidence>
<dbReference type="PROSITE" id="PS00107">
    <property type="entry name" value="PROTEIN_KINASE_ATP"/>
    <property type="match status" value="1"/>
</dbReference>
<evidence type="ECO:0000256" key="12">
    <source>
        <dbReference type="ARBA" id="ARBA00023170"/>
    </source>
</evidence>
<evidence type="ECO:0000256" key="2">
    <source>
        <dbReference type="ARBA" id="ARBA00022527"/>
    </source>
</evidence>